<protein>
    <submittedName>
        <fullName evidence="2">Uncharacterized protein</fullName>
    </submittedName>
</protein>
<evidence type="ECO:0000313" key="3">
    <source>
        <dbReference type="Proteomes" id="UP001054837"/>
    </source>
</evidence>
<evidence type="ECO:0000313" key="2">
    <source>
        <dbReference type="EMBL" id="GIY23342.1"/>
    </source>
</evidence>
<accession>A0AAV4RSB8</accession>
<proteinExistence type="predicted"/>
<gene>
    <name evidence="2" type="ORF">CDAR_394831</name>
</gene>
<dbReference type="EMBL" id="BPLQ01006536">
    <property type="protein sequence ID" value="GIY23342.1"/>
    <property type="molecule type" value="Genomic_DNA"/>
</dbReference>
<sequence length="96" mass="10445">MSNSLKNSTRRGSTHIPGFDYSLKRNRCYFPYIVSSTTGGVDTMDETPLPPHPISNFLGVWGAPVPRYGWLMSSYDVSLNPSASVLSAVCGFQASP</sequence>
<reference evidence="2 3" key="1">
    <citation type="submission" date="2021-06" db="EMBL/GenBank/DDBJ databases">
        <title>Caerostris darwini draft genome.</title>
        <authorList>
            <person name="Kono N."/>
            <person name="Arakawa K."/>
        </authorList>
    </citation>
    <scope>NUCLEOTIDE SEQUENCE [LARGE SCALE GENOMIC DNA]</scope>
</reference>
<evidence type="ECO:0000256" key="1">
    <source>
        <dbReference type="SAM" id="MobiDB-lite"/>
    </source>
</evidence>
<dbReference type="Proteomes" id="UP001054837">
    <property type="component" value="Unassembled WGS sequence"/>
</dbReference>
<feature type="region of interest" description="Disordered" evidence="1">
    <location>
        <begin position="1"/>
        <end position="20"/>
    </location>
</feature>
<dbReference type="AlphaFoldDB" id="A0AAV4RSB8"/>
<keyword evidence="3" id="KW-1185">Reference proteome</keyword>
<name>A0AAV4RSB8_9ARAC</name>
<organism evidence="2 3">
    <name type="scientific">Caerostris darwini</name>
    <dbReference type="NCBI Taxonomy" id="1538125"/>
    <lineage>
        <taxon>Eukaryota</taxon>
        <taxon>Metazoa</taxon>
        <taxon>Ecdysozoa</taxon>
        <taxon>Arthropoda</taxon>
        <taxon>Chelicerata</taxon>
        <taxon>Arachnida</taxon>
        <taxon>Araneae</taxon>
        <taxon>Araneomorphae</taxon>
        <taxon>Entelegynae</taxon>
        <taxon>Araneoidea</taxon>
        <taxon>Araneidae</taxon>
        <taxon>Caerostris</taxon>
    </lineage>
</organism>
<comment type="caution">
    <text evidence="2">The sequence shown here is derived from an EMBL/GenBank/DDBJ whole genome shotgun (WGS) entry which is preliminary data.</text>
</comment>